<dbReference type="Proteomes" id="UP000013024">
    <property type="component" value="Unassembled WGS sequence"/>
</dbReference>
<dbReference type="Pfam" id="PF22398">
    <property type="entry name" value="DUF6978"/>
    <property type="match status" value="1"/>
</dbReference>
<comment type="caution">
    <text evidence="1">The sequence shown here is derived from an EMBL/GenBank/DDBJ whole genome shotgun (WGS) entry which is preliminary data.</text>
</comment>
<dbReference type="GeneID" id="92921562"/>
<name>A0ABN0KC84_ACICA</name>
<dbReference type="InterPro" id="IPR053916">
    <property type="entry name" value="DUF6978"/>
</dbReference>
<protein>
    <recommendedName>
        <fullName evidence="3">Class II aldolase/adducin N-terminal domain-containing protein</fullName>
    </recommendedName>
</protein>
<accession>A0ABN0KC84</accession>
<dbReference type="RefSeq" id="WP_005044146.1">
    <property type="nucleotide sequence ID" value="NZ_KB849778.1"/>
</dbReference>
<dbReference type="EMBL" id="APQI01000001">
    <property type="protein sequence ID" value="ENW01892.1"/>
    <property type="molecule type" value="Genomic_DNA"/>
</dbReference>
<reference evidence="1 2" key="1">
    <citation type="submission" date="2013-02" db="EMBL/GenBank/DDBJ databases">
        <title>The Genome Sequence of Acinetobacter calcoaceticus CIP 81.8.</title>
        <authorList>
            <consortium name="The Broad Institute Genome Sequencing Platform"/>
            <consortium name="The Broad Institute Genome Sequencing Center for Infectious Disease"/>
            <person name="Cerqueira G."/>
            <person name="Feldgarden M."/>
            <person name="Courvalin P."/>
            <person name="Perichon B."/>
            <person name="Grillot-Courvalin C."/>
            <person name="Clermont D."/>
            <person name="Rocha E."/>
            <person name="Yoon E.-J."/>
            <person name="Nemec A."/>
            <person name="Walker B."/>
            <person name="Young S.K."/>
            <person name="Zeng Q."/>
            <person name="Gargeya S."/>
            <person name="Fitzgerald M."/>
            <person name="Haas B."/>
            <person name="Abouelleil A."/>
            <person name="Alvarado L."/>
            <person name="Arachchi H.M."/>
            <person name="Berlin A.M."/>
            <person name="Chapman S.B."/>
            <person name="Dewar J."/>
            <person name="Goldberg J."/>
            <person name="Griggs A."/>
            <person name="Gujja S."/>
            <person name="Hansen M."/>
            <person name="Howarth C."/>
            <person name="Imamovic A."/>
            <person name="Larimer J."/>
            <person name="McCowan C."/>
            <person name="Murphy C."/>
            <person name="Neiman D."/>
            <person name="Pearson M."/>
            <person name="Priest M."/>
            <person name="Roberts A."/>
            <person name="Saif S."/>
            <person name="Shea T."/>
            <person name="Sisk P."/>
            <person name="Sykes S."/>
            <person name="Wortman J."/>
            <person name="Nusbaum C."/>
            <person name="Birren B."/>
        </authorList>
    </citation>
    <scope>NUCLEOTIDE SEQUENCE [LARGE SCALE GENOMIC DNA]</scope>
    <source>
        <strain evidence="1 2">CIP 81.8</strain>
    </source>
</reference>
<organism evidence="1 2">
    <name type="scientific">Acinetobacter calcoaceticus DSM 30006 = CIP 81.8</name>
    <dbReference type="NCBI Taxonomy" id="981331"/>
    <lineage>
        <taxon>Bacteria</taxon>
        <taxon>Pseudomonadati</taxon>
        <taxon>Pseudomonadota</taxon>
        <taxon>Gammaproteobacteria</taxon>
        <taxon>Moraxellales</taxon>
        <taxon>Moraxellaceae</taxon>
        <taxon>Acinetobacter</taxon>
        <taxon>Acinetobacter calcoaceticus/baumannii complex</taxon>
    </lineage>
</organism>
<sequence>MNDIEIQHLIVMEKIYAGGTLKWKTQKKSKRCDCVLHANEIGDGYFILYARQNEIDPDNFSCGLKLVRSGKDDLTLLRYNGSAHQHTNVLERELIDYECHIHIATERYANSGYKIDHYATRSNEYSDLSSAIKCLIDKSNIHQLTLSDFITQEGFSFD</sequence>
<evidence type="ECO:0000313" key="2">
    <source>
        <dbReference type="Proteomes" id="UP000013024"/>
    </source>
</evidence>
<evidence type="ECO:0000313" key="1">
    <source>
        <dbReference type="EMBL" id="ENW01892.1"/>
    </source>
</evidence>
<proteinExistence type="predicted"/>
<evidence type="ECO:0008006" key="3">
    <source>
        <dbReference type="Google" id="ProtNLM"/>
    </source>
</evidence>
<gene>
    <name evidence="1" type="ORF">F936_00251</name>
</gene>
<keyword evidence="2" id="KW-1185">Reference proteome</keyword>